<dbReference type="InterPro" id="IPR002328">
    <property type="entry name" value="ADH_Zn_CS"/>
</dbReference>
<dbReference type="PANTHER" id="PTHR43161:SF9">
    <property type="entry name" value="SORBITOL DEHYDROGENASE"/>
    <property type="match status" value="1"/>
</dbReference>
<organism evidence="8 9">
    <name type="scientific">Faecalicatena contorta</name>
    <dbReference type="NCBI Taxonomy" id="39482"/>
    <lineage>
        <taxon>Bacteria</taxon>
        <taxon>Bacillati</taxon>
        <taxon>Bacillota</taxon>
        <taxon>Clostridia</taxon>
        <taxon>Lachnospirales</taxon>
        <taxon>Lachnospiraceae</taxon>
        <taxon>Faecalicatena</taxon>
    </lineage>
</organism>
<accession>A0A316A2Q3</accession>
<keyword evidence="5" id="KW-0560">Oxidoreductase</keyword>
<dbReference type="Pfam" id="PF00107">
    <property type="entry name" value="ADH_zinc_N"/>
    <property type="match status" value="1"/>
</dbReference>
<evidence type="ECO:0000256" key="3">
    <source>
        <dbReference type="ARBA" id="ARBA00022723"/>
    </source>
</evidence>
<evidence type="ECO:0000256" key="5">
    <source>
        <dbReference type="ARBA" id="ARBA00023002"/>
    </source>
</evidence>
<dbReference type="AlphaFoldDB" id="A0A316A2Q3"/>
<dbReference type="SMART" id="SM00829">
    <property type="entry name" value="PKS_ER"/>
    <property type="match status" value="1"/>
</dbReference>
<dbReference type="InterPro" id="IPR011032">
    <property type="entry name" value="GroES-like_sf"/>
</dbReference>
<sequence>MKAVYLDKVKCFSERELPMPECGEHQVVVQIKAAGICGSDVHYWANGRIGQFVVKEPLILGHECSGIVSAAGSKVTKFSVGDKVVLEPGIPCMKCEHCLKGRYNLCQNIVFFATPPDDGILAENIVYDENFVFKIPEEITDFGLATMAEPLSVGVFATRRIAPCLRERAIIFGAGIIGITCLLAAKAAGCKHVVVADIRNDRLKWAKRMGADQIINTKTEEIAENTFDFGYEATGADICCNLAVKCIKPGGRIAMVGMGAEFQKVALVDYVCKEISIIPSFRYSNTYPTALELLIDNKEKLMQLITHRIPFSLDGVDEAFHIAAEDPSAVKVVVEFN</sequence>
<name>A0A316A2Q3_9FIRM</name>
<dbReference type="InterPro" id="IPR036291">
    <property type="entry name" value="NAD(P)-bd_dom_sf"/>
</dbReference>
<feature type="domain" description="Enoyl reductase (ER)" evidence="7">
    <location>
        <begin position="6"/>
        <end position="334"/>
    </location>
</feature>
<comment type="cofactor">
    <cofactor evidence="1 6">
        <name>Zn(2+)</name>
        <dbReference type="ChEBI" id="CHEBI:29105"/>
    </cofactor>
</comment>
<protein>
    <submittedName>
        <fullName evidence="8">L-iditol 2-dehydrogenase</fullName>
    </submittedName>
</protein>
<dbReference type="Pfam" id="PF08240">
    <property type="entry name" value="ADH_N"/>
    <property type="match status" value="1"/>
</dbReference>
<gene>
    <name evidence="8" type="ORF">SAMN05216529_10192</name>
</gene>
<keyword evidence="9" id="KW-1185">Reference proteome</keyword>
<evidence type="ECO:0000256" key="4">
    <source>
        <dbReference type="ARBA" id="ARBA00022833"/>
    </source>
</evidence>
<evidence type="ECO:0000313" key="9">
    <source>
        <dbReference type="Proteomes" id="UP000254051"/>
    </source>
</evidence>
<dbReference type="InterPro" id="IPR020843">
    <property type="entry name" value="ER"/>
</dbReference>
<dbReference type="RefSeq" id="WP_109708268.1">
    <property type="nucleotide sequence ID" value="NZ_QGDS01000001.1"/>
</dbReference>
<dbReference type="InterPro" id="IPR013149">
    <property type="entry name" value="ADH-like_C"/>
</dbReference>
<dbReference type="GO" id="GO:0016491">
    <property type="term" value="F:oxidoreductase activity"/>
    <property type="evidence" value="ECO:0007669"/>
    <property type="project" value="UniProtKB-KW"/>
</dbReference>
<evidence type="ECO:0000256" key="1">
    <source>
        <dbReference type="ARBA" id="ARBA00001947"/>
    </source>
</evidence>
<comment type="similarity">
    <text evidence="2 6">Belongs to the zinc-containing alcohol dehydrogenase family.</text>
</comment>
<dbReference type="OrthoDB" id="9769198at2"/>
<dbReference type="EMBL" id="UHJJ01000001">
    <property type="protein sequence ID" value="SUQ12203.1"/>
    <property type="molecule type" value="Genomic_DNA"/>
</dbReference>
<keyword evidence="4 6" id="KW-0862">Zinc</keyword>
<dbReference type="GO" id="GO:0008270">
    <property type="term" value="F:zinc ion binding"/>
    <property type="evidence" value="ECO:0007669"/>
    <property type="project" value="InterPro"/>
</dbReference>
<dbReference type="InterPro" id="IPR013154">
    <property type="entry name" value="ADH-like_N"/>
</dbReference>
<dbReference type="Proteomes" id="UP000254051">
    <property type="component" value="Unassembled WGS sequence"/>
</dbReference>
<dbReference type="Gene3D" id="3.90.180.10">
    <property type="entry name" value="Medium-chain alcohol dehydrogenases, catalytic domain"/>
    <property type="match status" value="1"/>
</dbReference>
<dbReference type="Gene3D" id="3.40.50.720">
    <property type="entry name" value="NAD(P)-binding Rossmann-like Domain"/>
    <property type="match status" value="1"/>
</dbReference>
<evidence type="ECO:0000259" key="7">
    <source>
        <dbReference type="SMART" id="SM00829"/>
    </source>
</evidence>
<keyword evidence="3 6" id="KW-0479">Metal-binding</keyword>
<dbReference type="SUPFAM" id="SSF51735">
    <property type="entry name" value="NAD(P)-binding Rossmann-fold domains"/>
    <property type="match status" value="1"/>
</dbReference>
<dbReference type="PROSITE" id="PS00059">
    <property type="entry name" value="ADH_ZINC"/>
    <property type="match status" value="1"/>
</dbReference>
<dbReference type="PANTHER" id="PTHR43161">
    <property type="entry name" value="SORBITOL DEHYDROGENASE"/>
    <property type="match status" value="1"/>
</dbReference>
<evidence type="ECO:0000313" key="8">
    <source>
        <dbReference type="EMBL" id="SUQ12203.1"/>
    </source>
</evidence>
<evidence type="ECO:0000256" key="6">
    <source>
        <dbReference type="RuleBase" id="RU361277"/>
    </source>
</evidence>
<evidence type="ECO:0000256" key="2">
    <source>
        <dbReference type="ARBA" id="ARBA00008072"/>
    </source>
</evidence>
<dbReference type="SUPFAM" id="SSF50129">
    <property type="entry name" value="GroES-like"/>
    <property type="match status" value="1"/>
</dbReference>
<reference evidence="9" key="1">
    <citation type="submission" date="2017-07" db="EMBL/GenBank/DDBJ databases">
        <authorList>
            <person name="Varghese N."/>
            <person name="Submissions S."/>
        </authorList>
    </citation>
    <scope>NUCLEOTIDE SEQUENCE [LARGE SCALE GENOMIC DNA]</scope>
    <source>
        <strain evidence="9">NLAE-zl-C134</strain>
    </source>
</reference>
<proteinExistence type="inferred from homology"/>